<feature type="region of interest" description="Disordered" evidence="4">
    <location>
        <begin position="402"/>
        <end position="441"/>
    </location>
</feature>
<gene>
    <name evidence="6" type="ORF">R1flu_009905</name>
</gene>
<evidence type="ECO:0000313" key="6">
    <source>
        <dbReference type="EMBL" id="KAL2642318.1"/>
    </source>
</evidence>
<accession>A0ABD1Z4C0</accession>
<evidence type="ECO:0000256" key="1">
    <source>
        <dbReference type="ARBA" id="ARBA00023015"/>
    </source>
</evidence>
<dbReference type="Gene3D" id="4.10.280.10">
    <property type="entry name" value="Helix-loop-helix DNA-binding domain"/>
    <property type="match status" value="1"/>
</dbReference>
<reference evidence="6 7" key="1">
    <citation type="submission" date="2024-09" db="EMBL/GenBank/DDBJ databases">
        <title>Chromosome-scale assembly of Riccia fluitans.</title>
        <authorList>
            <person name="Paukszto L."/>
            <person name="Sawicki J."/>
            <person name="Karawczyk K."/>
            <person name="Piernik-Szablinska J."/>
            <person name="Szczecinska M."/>
            <person name="Mazdziarz M."/>
        </authorList>
    </citation>
    <scope>NUCLEOTIDE SEQUENCE [LARGE SCALE GENOMIC DNA]</scope>
    <source>
        <strain evidence="6">Rf_01</strain>
        <tissue evidence="6">Aerial parts of the thallus</tissue>
    </source>
</reference>
<comment type="caution">
    <text evidence="6">The sequence shown here is derived from an EMBL/GenBank/DDBJ whole genome shotgun (WGS) entry which is preliminary data.</text>
</comment>
<organism evidence="6 7">
    <name type="scientific">Riccia fluitans</name>
    <dbReference type="NCBI Taxonomy" id="41844"/>
    <lineage>
        <taxon>Eukaryota</taxon>
        <taxon>Viridiplantae</taxon>
        <taxon>Streptophyta</taxon>
        <taxon>Embryophyta</taxon>
        <taxon>Marchantiophyta</taxon>
        <taxon>Marchantiopsida</taxon>
        <taxon>Marchantiidae</taxon>
        <taxon>Marchantiales</taxon>
        <taxon>Ricciaceae</taxon>
        <taxon>Riccia</taxon>
    </lineage>
</organism>
<name>A0ABD1Z4C0_9MARC</name>
<feature type="region of interest" description="Disordered" evidence="4">
    <location>
        <begin position="467"/>
        <end position="499"/>
    </location>
</feature>
<feature type="compositionally biased region" description="Polar residues" evidence="4">
    <location>
        <begin position="468"/>
        <end position="479"/>
    </location>
</feature>
<keyword evidence="2" id="KW-0010">Activator</keyword>
<feature type="region of interest" description="Disordered" evidence="4">
    <location>
        <begin position="804"/>
        <end position="825"/>
    </location>
</feature>
<keyword evidence="7" id="KW-1185">Reference proteome</keyword>
<feature type="region of interest" description="Disordered" evidence="4">
    <location>
        <begin position="606"/>
        <end position="634"/>
    </location>
</feature>
<dbReference type="PANTHER" id="PTHR46266">
    <property type="entry name" value="TRANSCRIPTION FACTOR TT8"/>
    <property type="match status" value="1"/>
</dbReference>
<dbReference type="SUPFAM" id="SSF47459">
    <property type="entry name" value="HLH, helix-loop-helix DNA-binding domain"/>
    <property type="match status" value="1"/>
</dbReference>
<feature type="compositionally biased region" description="Basic residues" evidence="4">
    <location>
        <begin position="807"/>
        <end position="818"/>
    </location>
</feature>
<proteinExistence type="predicted"/>
<evidence type="ECO:0000313" key="7">
    <source>
        <dbReference type="Proteomes" id="UP001605036"/>
    </source>
</evidence>
<keyword evidence="3" id="KW-0804">Transcription</keyword>
<feature type="compositionally biased region" description="Low complexity" evidence="4">
    <location>
        <begin position="366"/>
        <end position="376"/>
    </location>
</feature>
<protein>
    <recommendedName>
        <fullName evidence="5">BHLH domain-containing protein</fullName>
    </recommendedName>
</protein>
<dbReference type="InterPro" id="IPR025610">
    <property type="entry name" value="MYC/MYB_N"/>
</dbReference>
<dbReference type="Pfam" id="PF00010">
    <property type="entry name" value="HLH"/>
    <property type="match status" value="1"/>
</dbReference>
<evidence type="ECO:0000256" key="2">
    <source>
        <dbReference type="ARBA" id="ARBA00023159"/>
    </source>
</evidence>
<feature type="domain" description="BHLH" evidence="5">
    <location>
        <begin position="530"/>
        <end position="579"/>
    </location>
</feature>
<dbReference type="PANTHER" id="PTHR46266:SF4">
    <property type="entry name" value="TRANSCRIPTION FACTOR TT8"/>
    <property type="match status" value="1"/>
</dbReference>
<evidence type="ECO:0000256" key="3">
    <source>
        <dbReference type="ARBA" id="ARBA00023163"/>
    </source>
</evidence>
<evidence type="ECO:0000259" key="5">
    <source>
        <dbReference type="PROSITE" id="PS50888"/>
    </source>
</evidence>
<feature type="region of interest" description="Disordered" evidence="4">
    <location>
        <begin position="358"/>
        <end position="378"/>
    </location>
</feature>
<dbReference type="InterPro" id="IPR036638">
    <property type="entry name" value="HLH_DNA-bd_sf"/>
</dbReference>
<dbReference type="InterPro" id="IPR011598">
    <property type="entry name" value="bHLH_dom"/>
</dbReference>
<sequence>MEKLNNTTLSELLRFIQWSYAALWTLSPDRRVLKWQEGWYNLKAAGTCEGMESDNKNAELFYFLYNQLTFGQGVGFAGHALDKVGDRMLWLAGDEALESIPNPVENQTHFMKAAGIQTAVCITLADKVLELGTTNKVPENDEYAHCIKKILYTLLDPYLKKPEPCHFPDHTGHSPFGNLDVGALTPILPSATSAAAGSSSVVQALPNDFSCLSSKPLSHSNMAMVDHLPSVYNDLDRSYMLAGAAELIPNGLSWTTSEHLQPLQHLLQNDLDIWSCTTPALAAAVLQGPHEGGGMGISASSETTMVDHIDQGLPGFNLPFIDQHVSNFLGIANGAGAGFSSPSPQNYNVAENGAAATTSLRDRSSSRSSLGSAAAAQHLEDNEISSVAKVYGDCQISEGKNGFMTGDNDNGSSWIGRAPPPKSSRLRRSQSPNERSPDSLCSALPKARVAPSNNQCLQLQGVGLTFHPGSSSVEPSQQHKTSRRLERQQSSSSTKPVLDSTPVLLQVGNVLQLGNASGEVAEALPQENDEAAVSHMLAERRRRIKQNENFTQLKALIPNAAKMDKASILAETIVYINNLKTRLETLEQCNESLKILLGDRAGDLPVSTSANGGSPAVTRVPSPPRPSSRKPVDVRYDGEGNLRIEIRTSSAQPESAIHLLTTLKQMQLKVLSSQMSLDDDRITATFVVKMKRKNSTVQNEVCLVLDSSKLSPTVHLLAWQWDYSTLLGIPPTVGKQITLLLPGPLYDSRGIPLLLSLLQDVIVTIKRWDLSKFALLTPSFKFVSGPAVPEEEIIAPNPEVHGVGLGGKRKKHNNRSRRYHEPRNRRPSMTMIQIQEVMMMLVEMLSLKCHSHRVPFPVHVHVRKFVLSVDALSSRLLSESTYVTVYNRTGGRETEKSARWECALREPSGQYRIFVPLFSFEGNQTVNLKPWLENKVSTP</sequence>
<evidence type="ECO:0000256" key="4">
    <source>
        <dbReference type="SAM" id="MobiDB-lite"/>
    </source>
</evidence>
<dbReference type="EMBL" id="JBHFFA010000002">
    <property type="protein sequence ID" value="KAL2642318.1"/>
    <property type="molecule type" value="Genomic_DNA"/>
</dbReference>
<dbReference type="Pfam" id="PF14215">
    <property type="entry name" value="bHLH-MYC_N"/>
    <property type="match status" value="1"/>
</dbReference>
<dbReference type="SMART" id="SM00353">
    <property type="entry name" value="HLH"/>
    <property type="match status" value="1"/>
</dbReference>
<dbReference type="Proteomes" id="UP001605036">
    <property type="component" value="Unassembled WGS sequence"/>
</dbReference>
<dbReference type="PROSITE" id="PS50888">
    <property type="entry name" value="BHLH"/>
    <property type="match status" value="1"/>
</dbReference>
<dbReference type="AlphaFoldDB" id="A0ABD1Z4C0"/>
<keyword evidence="1" id="KW-0805">Transcription regulation</keyword>